<feature type="domain" description="HNH nuclease" evidence="1">
    <location>
        <begin position="39"/>
        <end position="81"/>
    </location>
</feature>
<evidence type="ECO:0000313" key="2">
    <source>
        <dbReference type="EMBL" id="TWS25581.1"/>
    </source>
</evidence>
<evidence type="ECO:0000313" key="3">
    <source>
        <dbReference type="Proteomes" id="UP000319375"/>
    </source>
</evidence>
<comment type="caution">
    <text evidence="2">The sequence shown here is derived from an EMBL/GenBank/DDBJ whole genome shotgun (WGS) entry which is preliminary data.</text>
</comment>
<dbReference type="InterPro" id="IPR003615">
    <property type="entry name" value="HNH_nuc"/>
</dbReference>
<dbReference type="SUPFAM" id="SSF54060">
    <property type="entry name" value="His-Me finger endonucleases"/>
    <property type="match status" value="1"/>
</dbReference>
<dbReference type="GO" id="GO:0004519">
    <property type="term" value="F:endonuclease activity"/>
    <property type="evidence" value="ECO:0007669"/>
    <property type="project" value="UniProtKB-KW"/>
</dbReference>
<organism evidence="2 3">
    <name type="scientific">Tsukamurella conjunctivitidis</name>
    <dbReference type="NCBI Taxonomy" id="2592068"/>
    <lineage>
        <taxon>Bacteria</taxon>
        <taxon>Bacillati</taxon>
        <taxon>Actinomycetota</taxon>
        <taxon>Actinomycetes</taxon>
        <taxon>Mycobacteriales</taxon>
        <taxon>Tsukamurellaceae</taxon>
        <taxon>Tsukamurella</taxon>
    </lineage>
</organism>
<dbReference type="RefSeq" id="WP_146489256.1">
    <property type="nucleotide sequence ID" value="NZ_VIGX01000026.1"/>
</dbReference>
<keyword evidence="2" id="KW-0255">Endonuclease</keyword>
<dbReference type="InterPro" id="IPR044930">
    <property type="entry name" value="Homing_endonuclease_His-Me"/>
</dbReference>
<dbReference type="AlphaFoldDB" id="A0A5C5RTN3"/>
<keyword evidence="2" id="KW-0540">Nuclease</keyword>
<protein>
    <submittedName>
        <fullName evidence="2">HNH endonuclease</fullName>
    </submittedName>
</protein>
<evidence type="ECO:0000259" key="1">
    <source>
        <dbReference type="Pfam" id="PF13392"/>
    </source>
</evidence>
<keyword evidence="3" id="KW-1185">Reference proteome</keyword>
<sequence>MSDEFWSQVSKSDGCWEWRGPVSPDGYGRTTVDGVRWFTHRYAYTVQRGEIPAGLVIDHLCRNRRCCNPDHLEPVTGRENVLRGVGVSALNAAKTHCDRGHLLDEANVYVPPKNPTQRHCRACKAIHNRKKNDRLLAERAEARSRRVPPTHCVRGHEFSEKNTIVSERGRACRSCKSAADARRYAAKAAAKAAEGVSDR</sequence>
<dbReference type="OrthoDB" id="3732358at2"/>
<dbReference type="Gene3D" id="3.90.75.10">
    <property type="entry name" value="Homing Intron 3 (I-ppo) Encoded Endonuclease, Chain A"/>
    <property type="match status" value="1"/>
</dbReference>
<accession>A0A5C5RTN3</accession>
<proteinExistence type="predicted"/>
<dbReference type="Pfam" id="PF13392">
    <property type="entry name" value="HNH_3"/>
    <property type="match status" value="1"/>
</dbReference>
<gene>
    <name evidence="2" type="ORF">FK530_22955</name>
</gene>
<name>A0A5C5RTN3_9ACTN</name>
<dbReference type="EMBL" id="VIGX01000026">
    <property type="protein sequence ID" value="TWS25581.1"/>
    <property type="molecule type" value="Genomic_DNA"/>
</dbReference>
<reference evidence="2 3" key="1">
    <citation type="submission" date="2019-06" db="EMBL/GenBank/DDBJ databases">
        <title>Tsukamurella conjunctivitidis sp. nov., Tsukamurella assacharolytica sp. nov. and Tsukamurella sputae sp. nov. isolated from patients with conjunctivitis, bacteraemia (lymphoma) and respiratory infection (sputum) in Hong Kong.</title>
        <authorList>
            <person name="Teng J.L.L."/>
            <person name="Lee H.H."/>
            <person name="Fong J.Y.H."/>
            <person name="Fok K.M.N."/>
            <person name="Lau S.K.P."/>
            <person name="Woo P.C.Y."/>
        </authorList>
    </citation>
    <scope>NUCLEOTIDE SEQUENCE [LARGE SCALE GENOMIC DNA]</scope>
    <source>
        <strain evidence="2 3">HKU72</strain>
    </source>
</reference>
<dbReference type="InterPro" id="IPR044925">
    <property type="entry name" value="His-Me_finger_sf"/>
</dbReference>
<keyword evidence="2" id="KW-0378">Hydrolase</keyword>
<dbReference type="Proteomes" id="UP000319375">
    <property type="component" value="Unassembled WGS sequence"/>
</dbReference>